<name>A0ABV5G185_9MICC</name>
<organism evidence="2 3">
    <name type="scientific">Citricoccus parietis</name>
    <dbReference type="NCBI Taxonomy" id="592307"/>
    <lineage>
        <taxon>Bacteria</taxon>
        <taxon>Bacillati</taxon>
        <taxon>Actinomycetota</taxon>
        <taxon>Actinomycetes</taxon>
        <taxon>Micrococcales</taxon>
        <taxon>Micrococcaceae</taxon>
        <taxon>Citricoccus</taxon>
    </lineage>
</organism>
<sequence>MASRSVPRTAGPRCPTGLTGPELRGTWCSRRTDPASPVPPGPVRSRR</sequence>
<feature type="compositionally biased region" description="Pro residues" evidence="1">
    <location>
        <begin position="36"/>
        <end position="47"/>
    </location>
</feature>
<protein>
    <submittedName>
        <fullName evidence="2">Uncharacterized protein</fullName>
    </submittedName>
</protein>
<keyword evidence="3" id="KW-1185">Reference proteome</keyword>
<evidence type="ECO:0000313" key="2">
    <source>
        <dbReference type="EMBL" id="MFB9072691.1"/>
    </source>
</evidence>
<evidence type="ECO:0000313" key="3">
    <source>
        <dbReference type="Proteomes" id="UP001589575"/>
    </source>
</evidence>
<proteinExistence type="predicted"/>
<evidence type="ECO:0000256" key="1">
    <source>
        <dbReference type="SAM" id="MobiDB-lite"/>
    </source>
</evidence>
<feature type="region of interest" description="Disordered" evidence="1">
    <location>
        <begin position="1"/>
        <end position="47"/>
    </location>
</feature>
<reference evidence="2 3" key="1">
    <citation type="submission" date="2024-09" db="EMBL/GenBank/DDBJ databases">
        <authorList>
            <person name="Sun Q."/>
            <person name="Mori K."/>
        </authorList>
    </citation>
    <scope>NUCLEOTIDE SEQUENCE [LARGE SCALE GENOMIC DNA]</scope>
    <source>
        <strain evidence="2 3">CCM 7609</strain>
    </source>
</reference>
<accession>A0ABV5G185</accession>
<gene>
    <name evidence="2" type="ORF">ACFFX0_16395</name>
</gene>
<dbReference type="Proteomes" id="UP001589575">
    <property type="component" value="Unassembled WGS sequence"/>
</dbReference>
<dbReference type="EMBL" id="JBHMFI010000001">
    <property type="protein sequence ID" value="MFB9072691.1"/>
    <property type="molecule type" value="Genomic_DNA"/>
</dbReference>
<comment type="caution">
    <text evidence="2">The sequence shown here is derived from an EMBL/GenBank/DDBJ whole genome shotgun (WGS) entry which is preliminary data.</text>
</comment>